<keyword evidence="2" id="KW-0349">Heme</keyword>
<sequence length="411" mass="45386">MTSVTRASLPVSMLDPFSDEFLADPSPRLHELRELGPVFRLERYDVYGIARYAEVHRALTDWQSLVSSAGVGLANFDEEPPWRPPSLLLEADPPRHDAPRSVLTRLLSPARLRELSTQWQTDAAALVDEVLSRGEGFDVVTDLAEVFPLRVFPDAVGLGTDGRENLLPYGDFAFNAFGPQNDRVISGAAHIGPTISWIAEQCRRENLSTSGFGAQIWAAADRGDITHEQAPLIVRSLLTAGVDTTVTGIASTLHALASNPAAWARLRGDRSLLPRAFEEAIRLDSPVQTFFRTTKTETVIDDVLIPPGQKVLMFLGSANHDPRRWRDPERFDLDRDPSGHVGFGMGLHQCVGQHVARAEALAVLNALLDRVETLTPTVEPRRHLNNTLRGWESIPVRVRTVPRSDQSEALT</sequence>
<dbReference type="RefSeq" id="WP_172991226.1">
    <property type="nucleotide sequence ID" value="NZ_CP054038.1"/>
</dbReference>
<keyword evidence="2" id="KW-0560">Oxidoreductase</keyword>
<dbReference type="SUPFAM" id="SSF48264">
    <property type="entry name" value="Cytochrome P450"/>
    <property type="match status" value="1"/>
</dbReference>
<dbReference type="PRINTS" id="PR00359">
    <property type="entry name" value="BP450"/>
</dbReference>
<dbReference type="InterPro" id="IPR002397">
    <property type="entry name" value="Cyt_P450_B"/>
</dbReference>
<dbReference type="Proteomes" id="UP000502498">
    <property type="component" value="Chromosome"/>
</dbReference>
<dbReference type="PANTHER" id="PTHR46696:SF1">
    <property type="entry name" value="CYTOCHROME P450 YJIB-RELATED"/>
    <property type="match status" value="1"/>
</dbReference>
<keyword evidence="2" id="KW-0503">Monooxygenase</keyword>
<dbReference type="AlphaFoldDB" id="A0A7D4TII4"/>
<dbReference type="EMBL" id="CP054038">
    <property type="protein sequence ID" value="QKJ20801.1"/>
    <property type="molecule type" value="Genomic_DNA"/>
</dbReference>
<dbReference type="GO" id="GO:0016705">
    <property type="term" value="F:oxidoreductase activity, acting on paired donors, with incorporation or reduction of molecular oxygen"/>
    <property type="evidence" value="ECO:0007669"/>
    <property type="project" value="InterPro"/>
</dbReference>
<dbReference type="InterPro" id="IPR001128">
    <property type="entry name" value="Cyt_P450"/>
</dbReference>
<dbReference type="CDD" id="cd11037">
    <property type="entry name" value="CYP199A2-like"/>
    <property type="match status" value="1"/>
</dbReference>
<dbReference type="PANTHER" id="PTHR46696">
    <property type="entry name" value="P450, PUTATIVE (EUROFUNG)-RELATED"/>
    <property type="match status" value="1"/>
</dbReference>
<dbReference type="Gene3D" id="1.10.630.10">
    <property type="entry name" value="Cytochrome P450"/>
    <property type="match status" value="1"/>
</dbReference>
<dbReference type="GO" id="GO:0004497">
    <property type="term" value="F:monooxygenase activity"/>
    <property type="evidence" value="ECO:0007669"/>
    <property type="project" value="UniProtKB-KW"/>
</dbReference>
<protein>
    <submittedName>
        <fullName evidence="3">Cytochrome P450</fullName>
    </submittedName>
</protein>
<comment type="similarity">
    <text evidence="1 2">Belongs to the cytochrome P450 family.</text>
</comment>
<name>A0A7D4TII4_9MICO</name>
<evidence type="ECO:0000313" key="4">
    <source>
        <dbReference type="Proteomes" id="UP000502498"/>
    </source>
</evidence>
<gene>
    <name evidence="3" type="ORF">HQM25_16495</name>
</gene>
<keyword evidence="2" id="KW-0408">Iron</keyword>
<dbReference type="InterPro" id="IPR036396">
    <property type="entry name" value="Cyt_P450_sf"/>
</dbReference>
<evidence type="ECO:0000313" key="3">
    <source>
        <dbReference type="EMBL" id="QKJ20801.1"/>
    </source>
</evidence>
<accession>A0A7D4TII4</accession>
<keyword evidence="2" id="KW-0479">Metal-binding</keyword>
<proteinExistence type="inferred from homology"/>
<dbReference type="GO" id="GO:0005506">
    <property type="term" value="F:iron ion binding"/>
    <property type="evidence" value="ECO:0007669"/>
    <property type="project" value="InterPro"/>
</dbReference>
<dbReference type="GO" id="GO:0020037">
    <property type="term" value="F:heme binding"/>
    <property type="evidence" value="ECO:0007669"/>
    <property type="project" value="InterPro"/>
</dbReference>
<dbReference type="PROSITE" id="PS00086">
    <property type="entry name" value="CYTOCHROME_P450"/>
    <property type="match status" value="1"/>
</dbReference>
<dbReference type="InterPro" id="IPR017972">
    <property type="entry name" value="Cyt_P450_CS"/>
</dbReference>
<organism evidence="3 4">
    <name type="scientific">Microbacterium hominis</name>
    <dbReference type="NCBI Taxonomy" id="162426"/>
    <lineage>
        <taxon>Bacteria</taxon>
        <taxon>Bacillati</taxon>
        <taxon>Actinomycetota</taxon>
        <taxon>Actinomycetes</taxon>
        <taxon>Micrococcales</taxon>
        <taxon>Microbacteriaceae</taxon>
        <taxon>Microbacterium</taxon>
    </lineage>
</organism>
<evidence type="ECO:0000256" key="1">
    <source>
        <dbReference type="ARBA" id="ARBA00010617"/>
    </source>
</evidence>
<reference evidence="3 4" key="1">
    <citation type="submission" date="2020-05" db="EMBL/GenBank/DDBJ databases">
        <title>Strain PA2F3 complete genome.</title>
        <authorList>
            <person name="Kim Y.-S."/>
            <person name="Kim S.-J."/>
            <person name="Jung H.-k."/>
            <person name="Kim S.-E."/>
            <person name="Kim K.-H."/>
        </authorList>
    </citation>
    <scope>NUCLEOTIDE SEQUENCE [LARGE SCALE GENOMIC DNA]</scope>
    <source>
        <strain evidence="3 4">PA2F3</strain>
    </source>
</reference>
<evidence type="ECO:0000256" key="2">
    <source>
        <dbReference type="RuleBase" id="RU000461"/>
    </source>
</evidence>
<dbReference type="Pfam" id="PF00067">
    <property type="entry name" value="p450"/>
    <property type="match status" value="1"/>
</dbReference>